<comment type="subcellular location">
    <subcellularLocation>
        <location evidence="1">Nucleus</location>
    </subcellularLocation>
</comment>
<feature type="region of interest" description="Disordered" evidence="4">
    <location>
        <begin position="308"/>
        <end position="415"/>
    </location>
</feature>
<dbReference type="RefSeq" id="XP_053018412.1">
    <property type="nucleotide sequence ID" value="XM_053167169.1"/>
</dbReference>
<sequence>MYKFTRAFTRASPGRGSRGIPRHHPGVLNHWPRPHAGPCGSRSSKNHEQLNKNADLFTYTRMPFSFKIERASSETKRHRTEQQMISIPALPDRDFRAIHLAKKQKRTQKELYKPEPINSMGGPSKKHSSVVDAEGLDKMNSKTIEGGLQPPPTVKTVPKIERLALESESAESVESETVVPVTPAQPLTIEERAVKELLSQANSGSTQQVKIEAIPMRNEGPLDTGPEEEGGDDSGDSGDETAQFRKDVSKRPDCSTLEDYERIPVGQFGLALLKGMGWKEGTAATKRGRVGLVEAYVPQARPSLLGIGAKPLVLDSDPSDNSKKSKPAKPERKYVPLLRKVVDHGGKPRSRSRSPSNRGKARLRSRSPPDARSSSTHSSHSSNRTSRRERELYDRPPSDSSRKRSTHRERDSSRG</sequence>
<feature type="region of interest" description="Disordered" evidence="4">
    <location>
        <begin position="199"/>
        <end position="251"/>
    </location>
</feature>
<evidence type="ECO:0000259" key="5">
    <source>
        <dbReference type="Pfam" id="PF12656"/>
    </source>
</evidence>
<evidence type="ECO:0000256" key="2">
    <source>
        <dbReference type="ARBA" id="ARBA00008576"/>
    </source>
</evidence>
<organism evidence="6 7">
    <name type="scientific">Puccinia triticina</name>
    <dbReference type="NCBI Taxonomy" id="208348"/>
    <lineage>
        <taxon>Eukaryota</taxon>
        <taxon>Fungi</taxon>
        <taxon>Dikarya</taxon>
        <taxon>Basidiomycota</taxon>
        <taxon>Pucciniomycotina</taxon>
        <taxon>Pucciniomycetes</taxon>
        <taxon>Pucciniales</taxon>
        <taxon>Pucciniaceae</taxon>
        <taxon>Puccinia</taxon>
    </lineage>
</organism>
<feature type="compositionally biased region" description="Basic and acidic residues" evidence="4">
    <location>
        <begin position="386"/>
        <end position="415"/>
    </location>
</feature>
<evidence type="ECO:0000256" key="3">
    <source>
        <dbReference type="ARBA" id="ARBA00023242"/>
    </source>
</evidence>
<proteinExistence type="inferred from homology"/>
<evidence type="ECO:0000313" key="7">
    <source>
        <dbReference type="Proteomes" id="UP001164743"/>
    </source>
</evidence>
<dbReference type="InterPro" id="IPR026822">
    <property type="entry name" value="Spp2/MOS2_G-patch"/>
</dbReference>
<accession>A0ABY7CJ77</accession>
<feature type="compositionally biased region" description="Basic and acidic residues" evidence="4">
    <location>
        <begin position="242"/>
        <end position="251"/>
    </location>
</feature>
<feature type="compositionally biased region" description="Acidic residues" evidence="4">
    <location>
        <begin position="225"/>
        <end position="239"/>
    </location>
</feature>
<evidence type="ECO:0000313" key="6">
    <source>
        <dbReference type="EMBL" id="WAQ82857.1"/>
    </source>
</evidence>
<dbReference type="PANTHER" id="PTHR15818">
    <property type="entry name" value="G PATCH AND KOW-CONTAINING"/>
    <property type="match status" value="1"/>
</dbReference>
<feature type="compositionally biased region" description="Basic and acidic residues" evidence="4">
    <location>
        <begin position="320"/>
        <end position="346"/>
    </location>
</feature>
<feature type="compositionally biased region" description="Low complexity" evidence="4">
    <location>
        <begin position="366"/>
        <end position="384"/>
    </location>
</feature>
<feature type="region of interest" description="Disordered" evidence="4">
    <location>
        <begin position="1"/>
        <end position="47"/>
    </location>
</feature>
<dbReference type="EMBL" id="CP110423">
    <property type="protein sequence ID" value="WAQ82857.1"/>
    <property type="molecule type" value="Genomic_DNA"/>
</dbReference>
<reference evidence="6" key="1">
    <citation type="submission" date="2022-10" db="EMBL/GenBank/DDBJ databases">
        <title>Puccinia triticina Genome sequencing and assembly.</title>
        <authorList>
            <person name="Li C."/>
        </authorList>
    </citation>
    <scope>NUCLEOTIDE SEQUENCE</scope>
    <source>
        <strain evidence="6">Pt15</strain>
    </source>
</reference>
<dbReference type="PANTHER" id="PTHR15818:SF2">
    <property type="entry name" value="G-PATCH DOMAIN AND KOW MOTIFS-CONTAINING PROTEIN"/>
    <property type="match status" value="1"/>
</dbReference>
<comment type="similarity">
    <text evidence="2">Belongs to the SPP2 family.</text>
</comment>
<dbReference type="InterPro" id="IPR045166">
    <property type="entry name" value="Spp2-like"/>
</dbReference>
<gene>
    <name evidence="6" type="ORF">PtA15_3A222</name>
</gene>
<evidence type="ECO:0000256" key="1">
    <source>
        <dbReference type="ARBA" id="ARBA00004123"/>
    </source>
</evidence>
<protein>
    <recommendedName>
        <fullName evidence="5">Spp2/MOS2 G-patch domain-containing protein</fullName>
    </recommendedName>
</protein>
<dbReference type="GeneID" id="77808064"/>
<name>A0ABY7CJ77_9BASI</name>
<feature type="domain" description="Spp2/MOS2 G-patch" evidence="5">
    <location>
        <begin position="252"/>
        <end position="312"/>
    </location>
</feature>
<keyword evidence="3" id="KW-0539">Nucleus</keyword>
<dbReference type="Proteomes" id="UP001164743">
    <property type="component" value="Chromosome 3A"/>
</dbReference>
<feature type="compositionally biased region" description="Polar residues" evidence="4">
    <location>
        <begin position="199"/>
        <end position="209"/>
    </location>
</feature>
<evidence type="ECO:0000256" key="4">
    <source>
        <dbReference type="SAM" id="MobiDB-lite"/>
    </source>
</evidence>
<dbReference type="Pfam" id="PF12656">
    <property type="entry name" value="G-patch_2"/>
    <property type="match status" value="1"/>
</dbReference>
<keyword evidence="7" id="KW-1185">Reference proteome</keyword>